<evidence type="ECO:0000256" key="9">
    <source>
        <dbReference type="PROSITE-ProRule" id="PRU01240"/>
    </source>
</evidence>
<dbReference type="EC" id="3.4.21.-" evidence="15"/>
<dbReference type="RefSeq" id="WP_119315296.1">
    <property type="nucleotide sequence ID" value="NZ_QXDL01000089.1"/>
</dbReference>
<feature type="chain" id="PRO_5017439368" evidence="12">
    <location>
        <begin position="25"/>
        <end position="696"/>
    </location>
</feature>
<evidence type="ECO:0000256" key="2">
    <source>
        <dbReference type="ARBA" id="ARBA00011073"/>
    </source>
</evidence>
<dbReference type="InterPro" id="IPR034176">
    <property type="entry name" value="Peptidases_S8_13"/>
</dbReference>
<dbReference type="Gene3D" id="3.40.50.200">
    <property type="entry name" value="Peptidase S8/S53 domain"/>
    <property type="match status" value="1"/>
</dbReference>
<evidence type="ECO:0000256" key="12">
    <source>
        <dbReference type="SAM" id="SignalP"/>
    </source>
</evidence>
<evidence type="ECO:0000256" key="11">
    <source>
        <dbReference type="SAM" id="MobiDB-lite"/>
    </source>
</evidence>
<dbReference type="PROSITE" id="PS00018">
    <property type="entry name" value="EF_HAND_1"/>
    <property type="match status" value="1"/>
</dbReference>
<evidence type="ECO:0000256" key="8">
    <source>
        <dbReference type="ARBA" id="ARBA00023145"/>
    </source>
</evidence>
<evidence type="ECO:0000256" key="1">
    <source>
        <dbReference type="ARBA" id="ARBA00004613"/>
    </source>
</evidence>
<dbReference type="SUPFAM" id="SSF52743">
    <property type="entry name" value="Subtilisin-like"/>
    <property type="match status" value="1"/>
</dbReference>
<dbReference type="PROSITE" id="PS51892">
    <property type="entry name" value="SUBTILASE"/>
    <property type="match status" value="1"/>
</dbReference>
<dbReference type="PRINTS" id="PR00723">
    <property type="entry name" value="SUBTILISIN"/>
</dbReference>
<evidence type="ECO:0000256" key="3">
    <source>
        <dbReference type="ARBA" id="ARBA00022525"/>
    </source>
</evidence>
<keyword evidence="7 9" id="KW-0720">Serine protease</keyword>
<comment type="subcellular location">
    <subcellularLocation>
        <location evidence="1">Secreted</location>
    </subcellularLocation>
</comment>
<keyword evidence="8" id="KW-0865">Zymogen</keyword>
<keyword evidence="5 12" id="KW-0732">Signal</keyword>
<evidence type="ECO:0000256" key="6">
    <source>
        <dbReference type="ARBA" id="ARBA00022801"/>
    </source>
</evidence>
<dbReference type="Pfam" id="PF22148">
    <property type="entry name" value="Fervidolysin_NPro-like"/>
    <property type="match status" value="1"/>
</dbReference>
<evidence type="ECO:0000256" key="4">
    <source>
        <dbReference type="ARBA" id="ARBA00022670"/>
    </source>
</evidence>
<dbReference type="InterPro" id="IPR015500">
    <property type="entry name" value="Peptidase_S8_subtilisin-rel"/>
</dbReference>
<proteinExistence type="inferred from homology"/>
<dbReference type="PROSITE" id="PS00138">
    <property type="entry name" value="SUBTILASE_SER"/>
    <property type="match status" value="1"/>
</dbReference>
<evidence type="ECO:0000259" key="13">
    <source>
        <dbReference type="Pfam" id="PF00082"/>
    </source>
</evidence>
<dbReference type="GO" id="GO:0006508">
    <property type="term" value="P:proteolysis"/>
    <property type="evidence" value="ECO:0007669"/>
    <property type="project" value="UniProtKB-KW"/>
</dbReference>
<evidence type="ECO:0000313" key="15">
    <source>
        <dbReference type="EMBL" id="RIH83582.1"/>
    </source>
</evidence>
<dbReference type="GO" id="GO:0004252">
    <property type="term" value="F:serine-type endopeptidase activity"/>
    <property type="evidence" value="ECO:0007669"/>
    <property type="project" value="UniProtKB-UniRule"/>
</dbReference>
<dbReference type="Pfam" id="PF00082">
    <property type="entry name" value="Peptidase_S8"/>
    <property type="match status" value="1"/>
</dbReference>
<dbReference type="InterPro" id="IPR036852">
    <property type="entry name" value="Peptidase_S8/S53_dom_sf"/>
</dbReference>
<dbReference type="GO" id="GO:0005576">
    <property type="term" value="C:extracellular region"/>
    <property type="evidence" value="ECO:0007669"/>
    <property type="project" value="UniProtKB-SubCell"/>
</dbReference>
<name>A0A399EMA4_9DEIN</name>
<dbReference type="InterPro" id="IPR050131">
    <property type="entry name" value="Peptidase_S8_subtilisin-like"/>
</dbReference>
<dbReference type="InterPro" id="IPR023827">
    <property type="entry name" value="Peptidase_S8_Asp-AS"/>
</dbReference>
<dbReference type="PROSITE" id="PS51257">
    <property type="entry name" value="PROKAR_LIPOPROTEIN"/>
    <property type="match status" value="1"/>
</dbReference>
<comment type="similarity">
    <text evidence="2 9 10">Belongs to the peptidase S8 family.</text>
</comment>
<dbReference type="InterPro" id="IPR000209">
    <property type="entry name" value="Peptidase_S8/S53_dom"/>
</dbReference>
<feature type="active site" description="Charge relay system" evidence="9">
    <location>
        <position position="416"/>
    </location>
</feature>
<protein>
    <submittedName>
        <fullName evidence="15">Extracellular basic protease</fullName>
        <ecNumber evidence="15">3.4.21.-</ecNumber>
    </submittedName>
</protein>
<accession>A0A399EMA4</accession>
<dbReference type="InterPro" id="IPR018247">
    <property type="entry name" value="EF_Hand_1_Ca_BS"/>
</dbReference>
<organism evidence="15 16">
    <name type="scientific">Calidithermus terrae</name>
    <dbReference type="NCBI Taxonomy" id="1408545"/>
    <lineage>
        <taxon>Bacteria</taxon>
        <taxon>Thermotogati</taxon>
        <taxon>Deinococcota</taxon>
        <taxon>Deinococci</taxon>
        <taxon>Thermales</taxon>
        <taxon>Thermaceae</taxon>
        <taxon>Calidithermus</taxon>
    </lineage>
</organism>
<keyword evidence="16" id="KW-1185">Reference proteome</keyword>
<keyword evidence="4 9" id="KW-0645">Protease</keyword>
<sequence length="696" mass="72099">MQMYKWIGAVAVLGLLAACNPNGGGDPNPPENLEISGQVGLDTRALRPEFGVGAMTQLAAQSDFVPGELIVKFRPGAALRPGATLAADGFQLGLVRDLALENTQLVRAAVQDKQATLELLQRLKGRSDVVYAQLNYVRHAFKTPNDEFYSYQWHYPAMNLPQAWDLETGASNPVTVAVIDTGILSGHPDFQGKLLPGYDFISDPANANDGNGRDNNPEDPGDEPGGQGSYHGAHVAGTVAAATNEGVGGAGVSWGAKIVPVRVLGVQGGTDADILDSVLWSAGISVSGVPANPNPAHVINMSLGGSGKCADVPAWQDAFNKASAKGSIIVVAAGNQNSDANDFVPASCTGIITVGATETRNYRAPYSNYGSRIDVMAPGGDTKNDRNGDGYVDGVLSAARNDQSGNYNWVFYQGTSMASPHVAGLVALMKSKKPSLTYQEALSVLKQTARPLDATACQRATGADCGAGLVDAVAALQALGGGNPTPDFSLSVTAPDVQLAPGGSASLTVNLNRSGGFANSVTFSLSGAPTGLTGSFNPGSTAGNSTTLNLSASSSLAPGSYTLTVQGSSGGLSRNATVNLVVAAPPSLKGTQLVACYYLASEDACDEGKSQVLTLSKDASSAAYRFSELKDGKYVVYGWKDTNKNGKLDDGDYLGFYTEDGEVVLVRPSASDIDFSLGLVSGERGRALERVRSLMR</sequence>
<evidence type="ECO:0000256" key="5">
    <source>
        <dbReference type="ARBA" id="ARBA00022729"/>
    </source>
</evidence>
<evidence type="ECO:0000259" key="14">
    <source>
        <dbReference type="Pfam" id="PF22148"/>
    </source>
</evidence>
<feature type="active site" description="Charge relay system" evidence="9">
    <location>
        <position position="231"/>
    </location>
</feature>
<evidence type="ECO:0000256" key="7">
    <source>
        <dbReference type="ARBA" id="ARBA00022825"/>
    </source>
</evidence>
<dbReference type="OrthoDB" id="9814383at2"/>
<dbReference type="InterPro" id="IPR023828">
    <property type="entry name" value="Peptidase_S8_Ser-AS"/>
</dbReference>
<dbReference type="CDD" id="cd07496">
    <property type="entry name" value="Peptidases_S8_13"/>
    <property type="match status" value="1"/>
</dbReference>
<dbReference type="PANTHER" id="PTHR43806">
    <property type="entry name" value="PEPTIDASE S8"/>
    <property type="match status" value="1"/>
</dbReference>
<dbReference type="AlphaFoldDB" id="A0A399EMA4"/>
<gene>
    <name evidence="15" type="primary">bprV</name>
    <name evidence="15" type="ORF">Mterra_02239</name>
</gene>
<feature type="signal peptide" evidence="12">
    <location>
        <begin position="1"/>
        <end position="24"/>
    </location>
</feature>
<feature type="domain" description="Peptidase S8/S53" evidence="13">
    <location>
        <begin position="174"/>
        <end position="462"/>
    </location>
</feature>
<reference evidence="15 16" key="1">
    <citation type="submission" date="2018-08" db="EMBL/GenBank/DDBJ databases">
        <title>Meiothermus terrae DSM 26712 genome sequencing project.</title>
        <authorList>
            <person name="Da Costa M.S."/>
            <person name="Albuquerque L."/>
            <person name="Raposo P."/>
            <person name="Froufe H.J.C."/>
            <person name="Barroso C.S."/>
            <person name="Egas C."/>
        </authorList>
    </citation>
    <scope>NUCLEOTIDE SEQUENCE [LARGE SCALE GENOMIC DNA]</scope>
    <source>
        <strain evidence="15 16">DSM 26712</strain>
    </source>
</reference>
<dbReference type="InterPro" id="IPR054399">
    <property type="entry name" value="Fervidolysin-like_N_prodom"/>
</dbReference>
<dbReference type="Proteomes" id="UP000265715">
    <property type="component" value="Unassembled WGS sequence"/>
</dbReference>
<evidence type="ECO:0000256" key="10">
    <source>
        <dbReference type="RuleBase" id="RU003355"/>
    </source>
</evidence>
<evidence type="ECO:0000313" key="16">
    <source>
        <dbReference type="Proteomes" id="UP000265715"/>
    </source>
</evidence>
<keyword evidence="6 9" id="KW-0378">Hydrolase</keyword>
<feature type="active site" description="Charge relay system" evidence="9">
    <location>
        <position position="180"/>
    </location>
</feature>
<dbReference type="FunFam" id="3.40.50.200:FF:000022">
    <property type="entry name" value="Extracellular protease"/>
    <property type="match status" value="1"/>
</dbReference>
<dbReference type="PROSITE" id="PS00136">
    <property type="entry name" value="SUBTILASE_ASP"/>
    <property type="match status" value="1"/>
</dbReference>
<comment type="caution">
    <text evidence="15">The sequence shown here is derived from an EMBL/GenBank/DDBJ whole genome shotgun (WGS) entry which is preliminary data.</text>
</comment>
<feature type="region of interest" description="Disordered" evidence="11">
    <location>
        <begin position="203"/>
        <end position="232"/>
    </location>
</feature>
<dbReference type="PANTHER" id="PTHR43806:SF11">
    <property type="entry name" value="CEREVISIN-RELATED"/>
    <property type="match status" value="1"/>
</dbReference>
<keyword evidence="3" id="KW-0964">Secreted</keyword>
<feature type="domain" description="Fervidolysin-like N-terminal prodomain" evidence="14">
    <location>
        <begin position="59"/>
        <end position="135"/>
    </location>
</feature>
<dbReference type="EMBL" id="QXDL01000089">
    <property type="protein sequence ID" value="RIH83582.1"/>
    <property type="molecule type" value="Genomic_DNA"/>
</dbReference>